<dbReference type="AlphaFoldDB" id="A0A137RLQ9"/>
<dbReference type="PATRIC" id="fig|1548749.3.peg.271"/>
<feature type="repeat" description="TPR" evidence="6">
    <location>
        <begin position="108"/>
        <end position="141"/>
    </location>
</feature>
<proteinExistence type="inferred from homology"/>
<keyword evidence="4 6" id="KW-0802">TPR repeat</keyword>
<dbReference type="PANTHER" id="PTHR46630">
    <property type="entry name" value="TETRATRICOPEPTIDE REPEAT PROTEIN 29"/>
    <property type="match status" value="1"/>
</dbReference>
<gene>
    <name evidence="10" type="ORF">LS48_01270</name>
</gene>
<dbReference type="Proteomes" id="UP000070138">
    <property type="component" value="Unassembled WGS sequence"/>
</dbReference>
<dbReference type="InterPro" id="IPR011990">
    <property type="entry name" value="TPR-like_helical_dom_sf"/>
</dbReference>
<evidence type="ECO:0000256" key="8">
    <source>
        <dbReference type="SAM" id="Phobius"/>
    </source>
</evidence>
<comment type="subcellular location">
    <subcellularLocation>
        <location evidence="1">Cytoplasm</location>
    </subcellularLocation>
</comment>
<evidence type="ECO:0000313" key="10">
    <source>
        <dbReference type="EMBL" id="KXO01133.1"/>
    </source>
</evidence>
<keyword evidence="7" id="KW-0175">Coiled coil</keyword>
<keyword evidence="11" id="KW-1185">Reference proteome</keyword>
<dbReference type="OrthoDB" id="614964at2"/>
<evidence type="ECO:0000256" key="2">
    <source>
        <dbReference type="ARBA" id="ARBA00022490"/>
    </source>
</evidence>
<protein>
    <submittedName>
        <fullName evidence="10">Uncharacterized protein</fullName>
    </submittedName>
</protein>
<dbReference type="Gene3D" id="1.25.40.10">
    <property type="entry name" value="Tetratricopeptide repeat domain"/>
    <property type="match status" value="2"/>
</dbReference>
<sequence>MYKKILMFLFLMIMYGTIQGQDGNLSYCDNLIKNGVSLLNKGKYTQSLELLIEAKSLATENKWDKQQFLAFNNIGANYYSLFDYGEALNNYLKAYSIAIHELSSKYEMIVLNNIAILYSKEKKYGKSYEYFNKAYKIAIENKEVKKKGLYAVNLGLVANRTGELDKALAYFQEAIPLLNENPRILQQALVGQAETLSLLGLYKEAKNNLLQILPELRMHGNEDLVTDVLLLLSNIAYNQNNMFLAVERADAMLKYSNQIESRLDAYMQLSKIYTKTGKLELALIAKDSVLSVSNRWNEIKNGRLFETNQIKFEVQNYQSQLKANQEEMKTSKKKFQTLLVASVLIILLIALALRTTYIQGKQRKIIHSRNEEVMALELEKEKNEKLLLEKKLNEEEVRSLLEEERLKNEIDFRNRKLSVKALHLIQRNELLQSIITDLEQQVQNGQQPGNLKDYITKLKNIVQSEEEWKDFIDHFEEVNHNFISAIKKEHPNLNVNDLRFISYVFMKLTNKEIATVFNITYEACRKRRERISKKMNLNDSSTLYDYISGFYN</sequence>
<dbReference type="PROSITE" id="PS50005">
    <property type="entry name" value="TPR"/>
    <property type="match status" value="2"/>
</dbReference>
<evidence type="ECO:0000256" key="3">
    <source>
        <dbReference type="ARBA" id="ARBA00022737"/>
    </source>
</evidence>
<evidence type="ECO:0000256" key="1">
    <source>
        <dbReference type="ARBA" id="ARBA00004496"/>
    </source>
</evidence>
<dbReference type="InterPro" id="IPR019734">
    <property type="entry name" value="TPR_rpt"/>
</dbReference>
<dbReference type="Pfam" id="PF13424">
    <property type="entry name" value="TPR_12"/>
    <property type="match status" value="1"/>
</dbReference>
<dbReference type="GO" id="GO:0003677">
    <property type="term" value="F:DNA binding"/>
    <property type="evidence" value="ECO:0007669"/>
    <property type="project" value="InterPro"/>
</dbReference>
<evidence type="ECO:0000256" key="4">
    <source>
        <dbReference type="ARBA" id="ARBA00022803"/>
    </source>
</evidence>
<keyword evidence="3" id="KW-0677">Repeat</keyword>
<dbReference type="RefSeq" id="WP_062619169.1">
    <property type="nucleotide sequence ID" value="NZ_JRWG01000001.1"/>
</dbReference>
<feature type="repeat" description="TPR" evidence="6">
    <location>
        <begin position="148"/>
        <end position="181"/>
    </location>
</feature>
<comment type="caution">
    <text evidence="10">The sequence shown here is derived from an EMBL/GenBank/DDBJ whole genome shotgun (WGS) entry which is preliminary data.</text>
</comment>
<dbReference type="STRING" id="1548749.LS48_01270"/>
<accession>A0A137RLQ9</accession>
<feature type="coiled-coil region" evidence="7">
    <location>
        <begin position="375"/>
        <end position="403"/>
    </location>
</feature>
<name>A0A137RLQ9_9FLAO</name>
<feature type="transmembrane region" description="Helical" evidence="8">
    <location>
        <begin position="335"/>
        <end position="353"/>
    </location>
</feature>
<reference evidence="10 11" key="2">
    <citation type="journal article" date="2016" name="Int. J. Syst. Evol. Microbiol.">
        <title>Vitellibacter aquimaris sp. nov., a marine bacterium isolated from seawater.</title>
        <authorList>
            <person name="Thevarajoo S."/>
            <person name="Selvaratnam C."/>
            <person name="Goh K.M."/>
            <person name="Hong K.W."/>
            <person name="Chan X.Y."/>
            <person name="Chan K.G."/>
            <person name="Chong C.S."/>
        </authorList>
    </citation>
    <scope>NUCLEOTIDE SEQUENCE [LARGE SCALE GENOMIC DNA]</scope>
    <source>
        <strain evidence="10 11">D-24</strain>
    </source>
</reference>
<keyword evidence="2" id="KW-0963">Cytoplasm</keyword>
<reference evidence="11" key="1">
    <citation type="submission" date="2014-10" db="EMBL/GenBank/DDBJ databases">
        <title>Genome sequencing of Vitellibacter sp. D-24.</title>
        <authorList>
            <person name="Thevarajoo S."/>
            <person name="Selvaratnam C."/>
            <person name="Goh K.M."/>
            <person name="Chong C.S."/>
        </authorList>
    </citation>
    <scope>NUCLEOTIDE SEQUENCE [LARGE SCALE GENOMIC DNA]</scope>
    <source>
        <strain evidence="11">D-24</strain>
    </source>
</reference>
<dbReference type="GO" id="GO:0006355">
    <property type="term" value="P:regulation of DNA-templated transcription"/>
    <property type="evidence" value="ECO:0007669"/>
    <property type="project" value="InterPro"/>
</dbReference>
<comment type="similarity">
    <text evidence="5">Belongs to the Rap family.</text>
</comment>
<keyword evidence="8" id="KW-0472">Membrane</keyword>
<dbReference type="SUPFAM" id="SSF46894">
    <property type="entry name" value="C-terminal effector domain of the bipartite response regulators"/>
    <property type="match status" value="1"/>
</dbReference>
<dbReference type="GO" id="GO:0005737">
    <property type="term" value="C:cytoplasm"/>
    <property type="evidence" value="ECO:0007669"/>
    <property type="project" value="UniProtKB-SubCell"/>
</dbReference>
<evidence type="ECO:0000256" key="5">
    <source>
        <dbReference type="ARBA" id="ARBA00038253"/>
    </source>
</evidence>
<evidence type="ECO:0000256" key="9">
    <source>
        <dbReference type="SAM" id="SignalP"/>
    </source>
</evidence>
<dbReference type="PANTHER" id="PTHR46630:SF1">
    <property type="entry name" value="TETRATRICOPEPTIDE REPEAT PROTEIN 29"/>
    <property type="match status" value="1"/>
</dbReference>
<organism evidence="10 11">
    <name type="scientific">Aequorivita aquimaris</name>
    <dbReference type="NCBI Taxonomy" id="1548749"/>
    <lineage>
        <taxon>Bacteria</taxon>
        <taxon>Pseudomonadati</taxon>
        <taxon>Bacteroidota</taxon>
        <taxon>Flavobacteriia</taxon>
        <taxon>Flavobacteriales</taxon>
        <taxon>Flavobacteriaceae</taxon>
        <taxon>Aequorivita</taxon>
    </lineage>
</organism>
<feature type="signal peptide" evidence="9">
    <location>
        <begin position="1"/>
        <end position="20"/>
    </location>
</feature>
<evidence type="ECO:0000313" key="11">
    <source>
        <dbReference type="Proteomes" id="UP000070138"/>
    </source>
</evidence>
<dbReference type="SUPFAM" id="SSF48452">
    <property type="entry name" value="TPR-like"/>
    <property type="match status" value="2"/>
</dbReference>
<evidence type="ECO:0000256" key="7">
    <source>
        <dbReference type="SAM" id="Coils"/>
    </source>
</evidence>
<evidence type="ECO:0000256" key="6">
    <source>
        <dbReference type="PROSITE-ProRule" id="PRU00339"/>
    </source>
</evidence>
<dbReference type="SMART" id="SM00028">
    <property type="entry name" value="TPR"/>
    <property type="match status" value="5"/>
</dbReference>
<keyword evidence="8" id="KW-0812">Transmembrane</keyword>
<keyword evidence="9" id="KW-0732">Signal</keyword>
<feature type="chain" id="PRO_5007479873" evidence="9">
    <location>
        <begin position="21"/>
        <end position="552"/>
    </location>
</feature>
<dbReference type="InterPro" id="IPR016032">
    <property type="entry name" value="Sig_transdc_resp-reg_C-effctor"/>
</dbReference>
<keyword evidence="8" id="KW-1133">Transmembrane helix</keyword>
<dbReference type="InterPro" id="IPR051476">
    <property type="entry name" value="Bac_ResReg_Asp_Phosphatase"/>
</dbReference>
<dbReference type="EMBL" id="JRWG01000001">
    <property type="protein sequence ID" value="KXO01133.1"/>
    <property type="molecule type" value="Genomic_DNA"/>
</dbReference>